<name>A0A1A8P0E7_9TELE</name>
<dbReference type="AlphaFoldDB" id="A0A1A8P0E7"/>
<dbReference type="EMBL" id="HAEG01005680">
    <property type="protein sequence ID" value="SBR74770.1"/>
    <property type="molecule type" value="Transcribed_RNA"/>
</dbReference>
<feature type="region of interest" description="Disordered" evidence="1">
    <location>
        <begin position="1"/>
        <end position="31"/>
    </location>
</feature>
<sequence>PLLQRTNMQVGTQCAPVPPRPGRKASGTSLVGLPGSLRRRIRCLQRWRMAKRLEAAGCRRPVGNPGLCLLKMRRMKTDHLSELLIVHL</sequence>
<gene>
    <name evidence="2" type="primary">KIAA0101</name>
</gene>
<reference evidence="2" key="1">
    <citation type="submission" date="2016-05" db="EMBL/GenBank/DDBJ databases">
        <authorList>
            <person name="Lavstsen T."/>
            <person name="Jespersen J.S."/>
        </authorList>
    </citation>
    <scope>NUCLEOTIDE SEQUENCE</scope>
    <source>
        <tissue evidence="2">Brain</tissue>
    </source>
</reference>
<feature type="non-terminal residue" evidence="2">
    <location>
        <position position="1"/>
    </location>
</feature>
<evidence type="ECO:0000256" key="1">
    <source>
        <dbReference type="SAM" id="MobiDB-lite"/>
    </source>
</evidence>
<proteinExistence type="predicted"/>
<organism evidence="2">
    <name type="scientific">Nothobranchius pienaari</name>
    <dbReference type="NCBI Taxonomy" id="704102"/>
    <lineage>
        <taxon>Eukaryota</taxon>
        <taxon>Metazoa</taxon>
        <taxon>Chordata</taxon>
        <taxon>Craniata</taxon>
        <taxon>Vertebrata</taxon>
        <taxon>Euteleostomi</taxon>
        <taxon>Actinopterygii</taxon>
        <taxon>Neopterygii</taxon>
        <taxon>Teleostei</taxon>
        <taxon>Neoteleostei</taxon>
        <taxon>Acanthomorphata</taxon>
        <taxon>Ovalentaria</taxon>
        <taxon>Atherinomorphae</taxon>
        <taxon>Cyprinodontiformes</taxon>
        <taxon>Nothobranchiidae</taxon>
        <taxon>Nothobranchius</taxon>
    </lineage>
</organism>
<feature type="compositionally biased region" description="Polar residues" evidence="1">
    <location>
        <begin position="1"/>
        <end position="12"/>
    </location>
</feature>
<accession>A0A1A8P0E7</accession>
<protein>
    <submittedName>
        <fullName evidence="2">KIAA0101</fullName>
    </submittedName>
</protein>
<evidence type="ECO:0000313" key="2">
    <source>
        <dbReference type="EMBL" id="SBR74770.1"/>
    </source>
</evidence>
<reference evidence="2" key="2">
    <citation type="submission" date="2016-06" db="EMBL/GenBank/DDBJ databases">
        <title>The genome of a short-lived fish provides insights into sex chromosome evolution and the genetic control of aging.</title>
        <authorList>
            <person name="Reichwald K."/>
            <person name="Felder M."/>
            <person name="Petzold A."/>
            <person name="Koch P."/>
            <person name="Groth M."/>
            <person name="Platzer M."/>
        </authorList>
    </citation>
    <scope>NUCLEOTIDE SEQUENCE</scope>
    <source>
        <tissue evidence="2">Brain</tissue>
    </source>
</reference>